<comment type="caution">
    <text evidence="3">The sequence shown here is derived from an EMBL/GenBank/DDBJ whole genome shotgun (WGS) entry which is preliminary data.</text>
</comment>
<gene>
    <name evidence="3" type="ORF">B9Q37_04190</name>
</gene>
<dbReference type="InterPro" id="IPR010546">
    <property type="entry name" value="DUF1120"/>
</dbReference>
<evidence type="ECO:0000256" key="1">
    <source>
        <dbReference type="SAM" id="MobiDB-lite"/>
    </source>
</evidence>
<evidence type="ECO:0000313" key="3">
    <source>
        <dbReference type="EMBL" id="PJD76576.1"/>
    </source>
</evidence>
<dbReference type="Proteomes" id="UP000230495">
    <property type="component" value="Unassembled WGS sequence"/>
</dbReference>
<evidence type="ECO:0000313" key="4">
    <source>
        <dbReference type="Proteomes" id="UP000230495"/>
    </source>
</evidence>
<evidence type="ECO:0008006" key="5">
    <source>
        <dbReference type="Google" id="ProtNLM"/>
    </source>
</evidence>
<dbReference type="Pfam" id="PF06551">
    <property type="entry name" value="DUF1120"/>
    <property type="match status" value="1"/>
</dbReference>
<dbReference type="RefSeq" id="WP_014882459.1">
    <property type="nucleotide sequence ID" value="NC_018405.1"/>
</dbReference>
<proteinExistence type="predicted"/>
<dbReference type="OrthoDB" id="6602763at2"/>
<name>A0A2J0PPG8_9ENTR</name>
<feature type="signal peptide" evidence="2">
    <location>
        <begin position="1"/>
        <end position="19"/>
    </location>
</feature>
<feature type="region of interest" description="Disordered" evidence="1">
    <location>
        <begin position="85"/>
        <end position="119"/>
    </location>
</feature>
<keyword evidence="2" id="KW-0732">Signal</keyword>
<dbReference type="KEGG" id="eno:ECENHK_03350"/>
<sequence>MKKSLLAAALALTATCAHAGDTAVLKVKASLTSNSCTPELSNDGVIDFGTVQVGDLSPTQTTQLGEKGLTLTITCPTPTKVGWSIADNRTDSNASTGTDSNLKVQNATSNGGELRGSMTTFGLGKTHDGKNIGAYSIYTSTGEVTANGATVEPIRTAVTAGVSMSRWQKANGGTIANKDLGLMSVASAGKTAPMAVTSVSFPLNISLAVENLKKLSLTEDTEFDGQATISVVYL</sequence>
<dbReference type="AlphaFoldDB" id="A0A2J0PPG8"/>
<protein>
    <recommendedName>
        <fullName evidence="5">DUF1120 domain-containing protein</fullName>
    </recommendedName>
</protein>
<organism evidence="3">
    <name type="scientific">Enterobacter kobei</name>
    <dbReference type="NCBI Taxonomy" id="208224"/>
    <lineage>
        <taxon>Bacteria</taxon>
        <taxon>Pseudomonadati</taxon>
        <taxon>Pseudomonadota</taxon>
        <taxon>Gammaproteobacteria</taxon>
        <taxon>Enterobacterales</taxon>
        <taxon>Enterobacteriaceae</taxon>
        <taxon>Enterobacter</taxon>
        <taxon>Enterobacter cloacae complex</taxon>
    </lineage>
</organism>
<reference evidence="3 4" key="1">
    <citation type="journal article" date="2017" name="J. Antimicrob. Chemother.">
        <title>Characterization of the population structure, drug resistance mechanisms and plasmids of the community-associated Enterobacter cloacae complex in China.</title>
        <authorList>
            <person name="Zhou K."/>
            <person name="Yu W."/>
            <person name="Cao X."/>
            <person name="Shen P."/>
            <person name="Lu H."/>
            <person name="Luo Q."/>
            <person name="Rossen J.W.A."/>
            <person name="Xiao Y."/>
        </authorList>
    </citation>
    <scope>NUCLEOTIDE SEQUENCE [LARGE SCALE GENOMIC DNA]</scope>
    <source>
        <strain evidence="3">ECC1097</strain>
    </source>
</reference>
<accession>A0A2J0PPG8</accession>
<evidence type="ECO:0000256" key="2">
    <source>
        <dbReference type="SAM" id="SignalP"/>
    </source>
</evidence>
<feature type="compositionally biased region" description="Polar residues" evidence="1">
    <location>
        <begin position="91"/>
        <end position="111"/>
    </location>
</feature>
<feature type="chain" id="PRO_5014319226" description="DUF1120 domain-containing protein" evidence="2">
    <location>
        <begin position="20"/>
        <end position="234"/>
    </location>
</feature>
<dbReference type="EMBL" id="NEEU01000002">
    <property type="protein sequence ID" value="PJD76576.1"/>
    <property type="molecule type" value="Genomic_DNA"/>
</dbReference>